<feature type="domain" description="ATP-dependent RNA helicase Ski2/MTR4 C-terminal" evidence="5">
    <location>
        <begin position="2"/>
        <end position="92"/>
    </location>
</feature>
<accession>A0A5E4Q808</accession>
<proteinExistence type="predicted"/>
<dbReference type="SMART" id="SM01142">
    <property type="entry name" value="DSHCT"/>
    <property type="match status" value="1"/>
</dbReference>
<dbReference type="Proteomes" id="UP000324832">
    <property type="component" value="Unassembled WGS sequence"/>
</dbReference>
<evidence type="ECO:0000313" key="7">
    <source>
        <dbReference type="Proteomes" id="UP000324832"/>
    </source>
</evidence>
<evidence type="ECO:0000256" key="2">
    <source>
        <dbReference type="ARBA" id="ARBA00022801"/>
    </source>
</evidence>
<keyword evidence="1" id="KW-0547">Nucleotide-binding</keyword>
<keyword evidence="7" id="KW-1185">Reference proteome</keyword>
<gene>
    <name evidence="6" type="ORF">LSINAPIS_LOCUS5536</name>
</gene>
<evidence type="ECO:0000259" key="5">
    <source>
        <dbReference type="SMART" id="SM01142"/>
    </source>
</evidence>
<evidence type="ECO:0000256" key="1">
    <source>
        <dbReference type="ARBA" id="ARBA00022741"/>
    </source>
</evidence>
<dbReference type="GO" id="GO:0016787">
    <property type="term" value="F:hydrolase activity"/>
    <property type="evidence" value="ECO:0007669"/>
    <property type="project" value="UniProtKB-KW"/>
</dbReference>
<evidence type="ECO:0000256" key="3">
    <source>
        <dbReference type="ARBA" id="ARBA00022806"/>
    </source>
</evidence>
<reference evidence="6 7" key="1">
    <citation type="submission" date="2017-07" db="EMBL/GenBank/DDBJ databases">
        <authorList>
            <person name="Talla V."/>
            <person name="Backstrom N."/>
        </authorList>
    </citation>
    <scope>NUCLEOTIDE SEQUENCE [LARGE SCALE GENOMIC DNA]</scope>
</reference>
<keyword evidence="4" id="KW-0067">ATP-binding</keyword>
<name>A0A5E4Q808_9NEOP</name>
<keyword evidence="2" id="KW-0378">Hydrolase</keyword>
<evidence type="ECO:0000313" key="6">
    <source>
        <dbReference type="EMBL" id="VVC93318.1"/>
    </source>
</evidence>
<dbReference type="GO" id="GO:0004386">
    <property type="term" value="F:helicase activity"/>
    <property type="evidence" value="ECO:0007669"/>
    <property type="project" value="UniProtKB-KW"/>
</dbReference>
<dbReference type="InterPro" id="IPR012961">
    <property type="entry name" value="Ski2/MTR4_C"/>
</dbReference>
<dbReference type="PANTHER" id="PTHR12131">
    <property type="entry name" value="ATP-DEPENDENT RNA AND DNA HELICASE"/>
    <property type="match status" value="1"/>
</dbReference>
<dbReference type="PANTHER" id="PTHR12131:SF7">
    <property type="entry name" value="EXOSOME RNA HELICASE MTR4"/>
    <property type="match status" value="1"/>
</dbReference>
<dbReference type="EMBL" id="FZQP02001593">
    <property type="protein sequence ID" value="VVC93318.1"/>
    <property type="molecule type" value="Genomic_DNA"/>
</dbReference>
<dbReference type="GO" id="GO:0000460">
    <property type="term" value="P:maturation of 5.8S rRNA"/>
    <property type="evidence" value="ECO:0007669"/>
    <property type="project" value="TreeGrafter"/>
</dbReference>
<evidence type="ECO:0000256" key="4">
    <source>
        <dbReference type="ARBA" id="ARBA00022840"/>
    </source>
</evidence>
<dbReference type="AlphaFoldDB" id="A0A5E4Q808"/>
<keyword evidence="3" id="KW-0347">Helicase</keyword>
<organism evidence="6 7">
    <name type="scientific">Leptidea sinapis</name>
    <dbReference type="NCBI Taxonomy" id="189913"/>
    <lineage>
        <taxon>Eukaryota</taxon>
        <taxon>Metazoa</taxon>
        <taxon>Ecdysozoa</taxon>
        <taxon>Arthropoda</taxon>
        <taxon>Hexapoda</taxon>
        <taxon>Insecta</taxon>
        <taxon>Pterygota</taxon>
        <taxon>Neoptera</taxon>
        <taxon>Endopterygota</taxon>
        <taxon>Lepidoptera</taxon>
        <taxon>Glossata</taxon>
        <taxon>Ditrysia</taxon>
        <taxon>Papilionoidea</taxon>
        <taxon>Pieridae</taxon>
        <taxon>Dismorphiinae</taxon>
        <taxon>Leptidea</taxon>
    </lineage>
</organism>
<sequence>MQLDEDEYVGKFKCTLMDVVHAWANGANFLQICKMTDVFEGSIIRCMRRLEEVLRQLCQAAKNIGNTDLEVKFSEAIRILKRDIVFAASLYM</sequence>
<dbReference type="Gene3D" id="1.10.3380.30">
    <property type="match status" value="1"/>
</dbReference>
<dbReference type="GO" id="GO:0005634">
    <property type="term" value="C:nucleus"/>
    <property type="evidence" value="ECO:0007669"/>
    <property type="project" value="TreeGrafter"/>
</dbReference>
<dbReference type="Pfam" id="PF08148">
    <property type="entry name" value="DSHCT"/>
    <property type="match status" value="1"/>
</dbReference>
<protein>
    <recommendedName>
        <fullName evidence="5">ATP-dependent RNA helicase Ski2/MTR4 C-terminal domain-containing protein</fullName>
    </recommendedName>
</protein>
<dbReference type="InterPro" id="IPR050699">
    <property type="entry name" value="RNA-DNA_Helicase"/>
</dbReference>
<dbReference type="GO" id="GO:0005524">
    <property type="term" value="F:ATP binding"/>
    <property type="evidence" value="ECO:0007669"/>
    <property type="project" value="UniProtKB-KW"/>
</dbReference>